<gene>
    <name evidence="1" type="ORF">ECPE_LOCUS6076</name>
</gene>
<dbReference type="Proteomes" id="UP000272942">
    <property type="component" value="Unassembled WGS sequence"/>
</dbReference>
<dbReference type="InterPro" id="IPR039515">
    <property type="entry name" value="NOT4_mRING-HC-C4C4"/>
</dbReference>
<accession>A0A183AGJ1</accession>
<dbReference type="InterPro" id="IPR013083">
    <property type="entry name" value="Znf_RING/FYVE/PHD"/>
</dbReference>
<evidence type="ECO:0000313" key="3">
    <source>
        <dbReference type="WBParaSite" id="ECPE_0000608901-mRNA-1"/>
    </source>
</evidence>
<keyword evidence="2" id="KW-1185">Reference proteome</keyword>
<dbReference type="OrthoDB" id="1923159at2759"/>
<dbReference type="GO" id="GO:0016567">
    <property type="term" value="P:protein ubiquitination"/>
    <property type="evidence" value="ECO:0007669"/>
    <property type="project" value="TreeGrafter"/>
</dbReference>
<evidence type="ECO:0000313" key="2">
    <source>
        <dbReference type="Proteomes" id="UP000272942"/>
    </source>
</evidence>
<evidence type="ECO:0000313" key="1">
    <source>
        <dbReference type="EMBL" id="VDP77354.1"/>
    </source>
</evidence>
<dbReference type="InterPro" id="IPR012677">
    <property type="entry name" value="Nucleotide-bd_a/b_plait_sf"/>
</dbReference>
<dbReference type="Gene3D" id="3.30.40.10">
    <property type="entry name" value="Zinc/RING finger domain, C3HC4 (zinc finger)"/>
    <property type="match status" value="1"/>
</dbReference>
<sequence length="190" mass="22067">MEADDLAFYPCDCRYQVCRFCWAKIINEGNGLCPGCRKVNGINSRKDHLKKTKLNSEMLKLLPELRVVQPNLIFVVGLPAWICKDKEALKGPEYFGRYGKVFKVEINQNQTFGGLSEWSFEIRSPNSWFVKKFSNCYFLIQLCNFGSTCKETAGFLLLISIQVWRIRSFRGFTICKYHCHHCPAKYSELH</sequence>
<organism evidence="3">
    <name type="scientific">Echinostoma caproni</name>
    <dbReference type="NCBI Taxonomy" id="27848"/>
    <lineage>
        <taxon>Eukaryota</taxon>
        <taxon>Metazoa</taxon>
        <taxon>Spiralia</taxon>
        <taxon>Lophotrochozoa</taxon>
        <taxon>Platyhelminthes</taxon>
        <taxon>Trematoda</taxon>
        <taxon>Digenea</taxon>
        <taxon>Plagiorchiida</taxon>
        <taxon>Echinostomata</taxon>
        <taxon>Echinostomatoidea</taxon>
        <taxon>Echinostomatidae</taxon>
        <taxon>Echinostoma</taxon>
    </lineage>
</organism>
<reference evidence="1 2" key="2">
    <citation type="submission" date="2018-11" db="EMBL/GenBank/DDBJ databases">
        <authorList>
            <consortium name="Pathogen Informatics"/>
        </authorList>
    </citation>
    <scope>NUCLEOTIDE SEQUENCE [LARGE SCALE GENOMIC DNA]</scope>
    <source>
        <strain evidence="1 2">Egypt</strain>
    </source>
</reference>
<proteinExistence type="predicted"/>
<dbReference type="Pfam" id="PF14570">
    <property type="entry name" value="zf-RING_4"/>
    <property type="match status" value="1"/>
</dbReference>
<dbReference type="PANTHER" id="PTHR12603:SF0">
    <property type="entry name" value="CCR4-NOT TRANSCRIPTION COMPLEX SUBUNIT 4"/>
    <property type="match status" value="1"/>
</dbReference>
<dbReference type="SUPFAM" id="SSF57850">
    <property type="entry name" value="RING/U-box"/>
    <property type="match status" value="1"/>
</dbReference>
<dbReference type="GO" id="GO:0004842">
    <property type="term" value="F:ubiquitin-protein transferase activity"/>
    <property type="evidence" value="ECO:0007669"/>
    <property type="project" value="InterPro"/>
</dbReference>
<dbReference type="InterPro" id="IPR039780">
    <property type="entry name" value="Mot2"/>
</dbReference>
<reference evidence="3" key="1">
    <citation type="submission" date="2016-06" db="UniProtKB">
        <authorList>
            <consortium name="WormBaseParasite"/>
        </authorList>
    </citation>
    <scope>IDENTIFICATION</scope>
</reference>
<dbReference type="WBParaSite" id="ECPE_0000608901-mRNA-1">
    <property type="protein sequence ID" value="ECPE_0000608901-mRNA-1"/>
    <property type="gene ID" value="ECPE_0000608901"/>
</dbReference>
<dbReference type="Gene3D" id="3.30.70.330">
    <property type="match status" value="1"/>
</dbReference>
<protein>
    <submittedName>
        <fullName evidence="3">NOT2_3_5 domain-containing protein</fullName>
    </submittedName>
</protein>
<dbReference type="AlphaFoldDB" id="A0A183AGJ1"/>
<dbReference type="EMBL" id="UZAN01043004">
    <property type="protein sequence ID" value="VDP77354.1"/>
    <property type="molecule type" value="Genomic_DNA"/>
</dbReference>
<dbReference type="PANTHER" id="PTHR12603">
    <property type="entry name" value="CCR4-NOT TRANSCRIPTION COMPLEX RELATED"/>
    <property type="match status" value="1"/>
</dbReference>
<name>A0A183AGJ1_9TREM</name>
<dbReference type="CDD" id="cd16618">
    <property type="entry name" value="mRING-HC-C4C4_CNOT4"/>
    <property type="match status" value="1"/>
</dbReference>
<dbReference type="GO" id="GO:0030014">
    <property type="term" value="C:CCR4-NOT complex"/>
    <property type="evidence" value="ECO:0007669"/>
    <property type="project" value="InterPro"/>
</dbReference>